<gene>
    <name evidence="2" type="primary">LOC107921625</name>
</gene>
<sequence>MPLQNILEVELFDVWGIDLMGPFPPSWGNIYILVAVNYVSKWVEAMALPKNDANSVLKYRVKHNIATTYHPQKNGQVEVSNREIKQIMEKVVNPTRKDWSSRLDEAFWAYHTPFKTPLGMSPFKLLYGKPCHSPIELEHKAFWAIKKLNMDWINAGNNRIVELNEMKEFKAQAYKNAKLYKKGTKRWHDKKILPRQFEPKQQVLLFNSRLQLFPGKLKSCWSEPFEIAHVYPHGAVEVKDMNTGLTFKVNGQQWKNYWGAPITRDKHSIALQNA</sequence>
<evidence type="ECO:0000313" key="1">
    <source>
        <dbReference type="Proteomes" id="UP000818029"/>
    </source>
</evidence>
<dbReference type="SUPFAM" id="SSF53098">
    <property type="entry name" value="Ribonuclease H-like"/>
    <property type="match status" value="1"/>
</dbReference>
<reference evidence="1" key="1">
    <citation type="journal article" date="2020" name="Nat. Genet.">
        <title>Genomic diversifications of five Gossypium allopolyploid species and their impact on cotton improvement.</title>
        <authorList>
            <person name="Chen Z.J."/>
            <person name="Sreedasyam A."/>
            <person name="Ando A."/>
            <person name="Song Q."/>
            <person name="De Santiago L.M."/>
            <person name="Hulse-Kemp A.M."/>
            <person name="Ding M."/>
            <person name="Ye W."/>
            <person name="Kirkbride R.C."/>
            <person name="Jenkins J."/>
            <person name="Plott C."/>
            <person name="Lovell J."/>
            <person name="Lin Y.M."/>
            <person name="Vaughn R."/>
            <person name="Liu B."/>
            <person name="Simpson S."/>
            <person name="Scheffler B.E."/>
            <person name="Wen L."/>
            <person name="Saski C.A."/>
            <person name="Grover C.E."/>
            <person name="Hu G."/>
            <person name="Conover J.L."/>
            <person name="Carlson J.W."/>
            <person name="Shu S."/>
            <person name="Boston L.B."/>
            <person name="Williams M."/>
            <person name="Peterson D.G."/>
            <person name="McGee K."/>
            <person name="Jones D.C."/>
            <person name="Wendel J.F."/>
            <person name="Stelly D.M."/>
            <person name="Grimwood J."/>
            <person name="Schmutz J."/>
        </authorList>
    </citation>
    <scope>NUCLEOTIDE SEQUENCE [LARGE SCALE GENOMIC DNA]</scope>
    <source>
        <strain evidence="1">cv. TM-1</strain>
    </source>
</reference>
<dbReference type="InterPro" id="IPR012337">
    <property type="entry name" value="RNaseH-like_sf"/>
</dbReference>
<organism evidence="1 2">
    <name type="scientific">Gossypium hirsutum</name>
    <name type="common">Upland cotton</name>
    <name type="synonym">Gossypium mexicanum</name>
    <dbReference type="NCBI Taxonomy" id="3635"/>
    <lineage>
        <taxon>Eukaryota</taxon>
        <taxon>Viridiplantae</taxon>
        <taxon>Streptophyta</taxon>
        <taxon>Embryophyta</taxon>
        <taxon>Tracheophyta</taxon>
        <taxon>Spermatophyta</taxon>
        <taxon>Magnoliopsida</taxon>
        <taxon>eudicotyledons</taxon>
        <taxon>Gunneridae</taxon>
        <taxon>Pentapetalae</taxon>
        <taxon>rosids</taxon>
        <taxon>malvids</taxon>
        <taxon>Malvales</taxon>
        <taxon>Malvaceae</taxon>
        <taxon>Malvoideae</taxon>
        <taxon>Gossypium</taxon>
    </lineage>
</organism>
<dbReference type="GeneID" id="107921625"/>
<dbReference type="AlphaFoldDB" id="A0A1U8KWZ8"/>
<dbReference type="Gene3D" id="3.30.420.10">
    <property type="entry name" value="Ribonuclease H-like superfamily/Ribonuclease H"/>
    <property type="match status" value="2"/>
</dbReference>
<evidence type="ECO:0000313" key="2">
    <source>
        <dbReference type="RefSeq" id="XP_016706945.1"/>
    </source>
</evidence>
<dbReference type="GO" id="GO:0003676">
    <property type="term" value="F:nucleic acid binding"/>
    <property type="evidence" value="ECO:0007669"/>
    <property type="project" value="InterPro"/>
</dbReference>
<accession>A0A1U8KWZ8</accession>
<dbReference type="InterPro" id="IPR036397">
    <property type="entry name" value="RNaseH_sf"/>
</dbReference>
<dbReference type="RefSeq" id="XP_016706945.1">
    <property type="nucleotide sequence ID" value="XM_016851456.1"/>
</dbReference>
<name>A0A1U8KWZ8_GOSHI</name>
<protein>
    <recommendedName>
        <fullName evidence="3">Protein NYNRIN-like</fullName>
    </recommendedName>
</protein>
<dbReference type="Proteomes" id="UP000818029">
    <property type="component" value="Chromosome D01"/>
</dbReference>
<dbReference type="PANTHER" id="PTHR47266">
    <property type="entry name" value="ENDONUCLEASE-RELATED"/>
    <property type="match status" value="1"/>
</dbReference>
<proteinExistence type="predicted"/>
<dbReference type="InterPro" id="IPR052160">
    <property type="entry name" value="Gypsy_RT_Integrase-like"/>
</dbReference>
<dbReference type="KEGG" id="ghi:107921625"/>
<dbReference type="PaxDb" id="3635-A0A1U8KWZ8"/>
<reference evidence="2" key="2">
    <citation type="submission" date="2025-08" db="UniProtKB">
        <authorList>
            <consortium name="RefSeq"/>
        </authorList>
    </citation>
    <scope>IDENTIFICATION</scope>
</reference>
<evidence type="ECO:0008006" key="3">
    <source>
        <dbReference type="Google" id="ProtNLM"/>
    </source>
</evidence>
<keyword evidence="1" id="KW-1185">Reference proteome</keyword>